<dbReference type="EMBL" id="UPTC01000553">
    <property type="protein sequence ID" value="VBB29168.1"/>
    <property type="molecule type" value="Genomic_DNA"/>
</dbReference>
<keyword evidence="3" id="KW-0677">Repeat</keyword>
<evidence type="ECO:0000256" key="3">
    <source>
        <dbReference type="ARBA" id="ARBA00022737"/>
    </source>
</evidence>
<accession>A0A498SBN4</accession>
<keyword evidence="12" id="KW-1185">Reference proteome</keyword>
<dbReference type="InterPro" id="IPR000504">
    <property type="entry name" value="RRM_dom"/>
</dbReference>
<dbReference type="SUPFAM" id="SSF54928">
    <property type="entry name" value="RNA-binding domain, RBD"/>
    <property type="match status" value="2"/>
</dbReference>
<feature type="region of interest" description="Disordered" evidence="9">
    <location>
        <begin position="154"/>
        <end position="192"/>
    </location>
</feature>
<keyword evidence="4" id="KW-0805">Transcription regulation</keyword>
<evidence type="ECO:0000256" key="5">
    <source>
        <dbReference type="ARBA" id="ARBA00023163"/>
    </source>
</evidence>
<dbReference type="PANTHER" id="PTHR48033:SF9">
    <property type="entry name" value="TAR DNA-BINDING PROTEIN 43"/>
    <property type="match status" value="1"/>
</dbReference>
<evidence type="ECO:0000256" key="2">
    <source>
        <dbReference type="ARBA" id="ARBA00022664"/>
    </source>
</evidence>
<dbReference type="InterPro" id="IPR041105">
    <property type="entry name" value="TDP-43_N"/>
</dbReference>
<dbReference type="STRING" id="6277.A0A498SBN4"/>
<feature type="compositionally biased region" description="Acidic residues" evidence="9">
    <location>
        <begin position="167"/>
        <end position="176"/>
    </location>
</feature>
<gene>
    <name evidence="11" type="ORF">NAV_LOCUS3976</name>
</gene>
<keyword evidence="6" id="KW-0508">mRNA splicing</keyword>
<dbReference type="CDD" id="cd19609">
    <property type="entry name" value="NTD_TDP-43"/>
    <property type="match status" value="1"/>
</dbReference>
<evidence type="ECO:0000256" key="6">
    <source>
        <dbReference type="ARBA" id="ARBA00023187"/>
    </source>
</evidence>
<keyword evidence="7" id="KW-0539">Nucleus</keyword>
<organism evidence="11 12">
    <name type="scientific">Acanthocheilonema viteae</name>
    <name type="common">Filarial nematode worm</name>
    <name type="synonym">Dipetalonema viteae</name>
    <dbReference type="NCBI Taxonomy" id="6277"/>
    <lineage>
        <taxon>Eukaryota</taxon>
        <taxon>Metazoa</taxon>
        <taxon>Ecdysozoa</taxon>
        <taxon>Nematoda</taxon>
        <taxon>Chromadorea</taxon>
        <taxon>Rhabditida</taxon>
        <taxon>Spirurina</taxon>
        <taxon>Spiruromorpha</taxon>
        <taxon>Filarioidea</taxon>
        <taxon>Onchocercidae</taxon>
        <taxon>Acanthocheilonema</taxon>
    </lineage>
</organism>
<dbReference type="Pfam" id="PF00076">
    <property type="entry name" value="RRM_1"/>
    <property type="match status" value="1"/>
</dbReference>
<dbReference type="GO" id="GO:0010468">
    <property type="term" value="P:regulation of gene expression"/>
    <property type="evidence" value="ECO:0007669"/>
    <property type="project" value="TreeGrafter"/>
</dbReference>
<dbReference type="GO" id="GO:0005654">
    <property type="term" value="C:nucleoplasm"/>
    <property type="evidence" value="ECO:0007669"/>
    <property type="project" value="TreeGrafter"/>
</dbReference>
<dbReference type="InterPro" id="IPR035979">
    <property type="entry name" value="RBD_domain_sf"/>
</dbReference>
<dbReference type="Pfam" id="PF18694">
    <property type="entry name" value="TDP-43_N"/>
    <property type="match status" value="1"/>
</dbReference>
<proteinExistence type="predicted"/>
<feature type="domain" description="RRM" evidence="10">
    <location>
        <begin position="202"/>
        <end position="280"/>
    </location>
</feature>
<evidence type="ECO:0000313" key="11">
    <source>
        <dbReference type="EMBL" id="VBB29168.1"/>
    </source>
</evidence>
<feature type="region of interest" description="Disordered" evidence="9">
    <location>
        <begin position="436"/>
        <end position="463"/>
    </location>
</feature>
<reference evidence="11 12" key="1">
    <citation type="submission" date="2018-08" db="EMBL/GenBank/DDBJ databases">
        <authorList>
            <person name="Laetsch R D."/>
            <person name="Stevens L."/>
            <person name="Kumar S."/>
            <person name="Blaxter L. M."/>
        </authorList>
    </citation>
    <scope>NUCLEOTIDE SEQUENCE [LARGE SCALE GENOMIC DNA]</scope>
</reference>
<protein>
    <recommendedName>
        <fullName evidence="10">RRM domain-containing protein</fullName>
    </recommendedName>
</protein>
<evidence type="ECO:0000259" key="10">
    <source>
        <dbReference type="PROSITE" id="PS50102"/>
    </source>
</evidence>
<evidence type="ECO:0000256" key="1">
    <source>
        <dbReference type="ARBA" id="ARBA00004123"/>
    </source>
</evidence>
<dbReference type="AlphaFoldDB" id="A0A498SBN4"/>
<feature type="region of interest" description="Disordered" evidence="9">
    <location>
        <begin position="370"/>
        <end position="395"/>
    </location>
</feature>
<dbReference type="GO" id="GO:0000785">
    <property type="term" value="C:chromatin"/>
    <property type="evidence" value="ECO:0007669"/>
    <property type="project" value="TreeGrafter"/>
</dbReference>
<dbReference type="GO" id="GO:0003723">
    <property type="term" value="F:RNA binding"/>
    <property type="evidence" value="ECO:0007669"/>
    <property type="project" value="UniProtKB-UniRule"/>
</dbReference>
<dbReference type="SMART" id="SM00360">
    <property type="entry name" value="RRM"/>
    <property type="match status" value="2"/>
</dbReference>
<evidence type="ECO:0000256" key="8">
    <source>
        <dbReference type="PROSITE-ProRule" id="PRU00176"/>
    </source>
</evidence>
<feature type="domain" description="RRM" evidence="10">
    <location>
        <begin position="288"/>
        <end position="367"/>
    </location>
</feature>
<keyword evidence="5" id="KW-0804">Transcription</keyword>
<keyword evidence="8" id="KW-0694">RNA-binding</keyword>
<dbReference type="PANTHER" id="PTHR48033">
    <property type="entry name" value="RNA-BINDING (RRM/RBD/RNP MOTIFS) FAMILY PROTEIN"/>
    <property type="match status" value="1"/>
</dbReference>
<dbReference type="GO" id="GO:0008380">
    <property type="term" value="P:RNA splicing"/>
    <property type="evidence" value="ECO:0007669"/>
    <property type="project" value="UniProtKB-KW"/>
</dbReference>
<dbReference type="OrthoDB" id="2020831at2759"/>
<name>A0A498SBN4_ACAVI</name>
<evidence type="ECO:0000256" key="9">
    <source>
        <dbReference type="SAM" id="MobiDB-lite"/>
    </source>
</evidence>
<evidence type="ECO:0000256" key="7">
    <source>
        <dbReference type="ARBA" id="ARBA00023242"/>
    </source>
</evidence>
<dbReference type="PROSITE" id="PS50102">
    <property type="entry name" value="RRM"/>
    <property type="match status" value="2"/>
</dbReference>
<dbReference type="GO" id="GO:0006397">
    <property type="term" value="P:mRNA processing"/>
    <property type="evidence" value="ECO:0007669"/>
    <property type="project" value="UniProtKB-KW"/>
</dbReference>
<dbReference type="InterPro" id="IPR012677">
    <property type="entry name" value="Nucleotide-bd_a/b_plait_sf"/>
</dbReference>
<evidence type="ECO:0000256" key="4">
    <source>
        <dbReference type="ARBA" id="ARBA00023015"/>
    </source>
</evidence>
<evidence type="ECO:0000313" key="12">
    <source>
        <dbReference type="Proteomes" id="UP000276991"/>
    </source>
</evidence>
<sequence>MQYWSSSLSETSVGELVIMVLRFRERARSSESFLRIDLMASEMISVNCKNEAVINESKNSGVTVEESGEPVEYVVVSETEESERLELPLLPEDCSLSLNTLVHAFPGAHGLKYKNSVTGASRALLMDPQGTRFLAPPDGWKNKTFIVIYPHRGSGDQNTKRKKMMDECEQEGDSEDSQGGRGGQFTAKQKRIEDPSGEKACIDLIVLGLPFKTSAETCKAYFENFGEVVLFDLKTDPSGASKGFGFVRMADFDAQQRILTQQTHEIDGRRCQVRIPLSKGDTGSPVVTRIFVGRVQEKTTVDTLRKFFNGEAAKIDSNAFVTDVFIPRPFRSFAFVNFSSPAVAKELMRQGDFIIDGSSVAVSAAAPRESDFSPRYGQSASYGLPSQGRHSRRFSDKYGYSPETVSFKSPDYTSYPYDPMVSRSVDNWRANTYRSSDTRASNRFSPGYSNSPRYSTPARSGTSQALASGLDALNLNKMNVNPDMMDAAWQAFWSTLSNNSSNAGSGTPSATNSNGKW</sequence>
<dbReference type="Gene3D" id="3.30.70.330">
    <property type="match status" value="2"/>
</dbReference>
<keyword evidence="2" id="KW-0507">mRNA processing</keyword>
<dbReference type="Proteomes" id="UP000276991">
    <property type="component" value="Unassembled WGS sequence"/>
</dbReference>
<comment type="subcellular location">
    <subcellularLocation>
        <location evidence="1">Nucleus</location>
    </subcellularLocation>
</comment>